<accession>A0AAE1Q346</accession>
<comment type="caution">
    <text evidence="1">The sequence shown here is derived from an EMBL/GenBank/DDBJ whole genome shotgun (WGS) entry which is preliminary data.</text>
</comment>
<proteinExistence type="predicted"/>
<sequence length="122" mass="13568">MESYVSPVQLQQLHLPTPLDLLPPGPEGCSVLTHPHQHVSSRHIIPPLLTTAHLAMTTHDTAIHAHLEENRDGEASYNKIPIYLFSLLFHLIPSHTHRDVTEALENAHSAHHPAPENGSIKF</sequence>
<protein>
    <submittedName>
        <fullName evidence="1">Uncharacterized protein</fullName>
    </submittedName>
</protein>
<evidence type="ECO:0000313" key="1">
    <source>
        <dbReference type="EMBL" id="KAK4319048.1"/>
    </source>
</evidence>
<name>A0AAE1Q346_9EUCA</name>
<organism evidence="1 2">
    <name type="scientific">Petrolisthes manimaculis</name>
    <dbReference type="NCBI Taxonomy" id="1843537"/>
    <lineage>
        <taxon>Eukaryota</taxon>
        <taxon>Metazoa</taxon>
        <taxon>Ecdysozoa</taxon>
        <taxon>Arthropoda</taxon>
        <taxon>Crustacea</taxon>
        <taxon>Multicrustacea</taxon>
        <taxon>Malacostraca</taxon>
        <taxon>Eumalacostraca</taxon>
        <taxon>Eucarida</taxon>
        <taxon>Decapoda</taxon>
        <taxon>Pleocyemata</taxon>
        <taxon>Anomura</taxon>
        <taxon>Galatheoidea</taxon>
        <taxon>Porcellanidae</taxon>
        <taxon>Petrolisthes</taxon>
    </lineage>
</organism>
<gene>
    <name evidence="1" type="ORF">Pmani_009975</name>
</gene>
<dbReference type="Proteomes" id="UP001292094">
    <property type="component" value="Unassembled WGS sequence"/>
</dbReference>
<evidence type="ECO:0000313" key="2">
    <source>
        <dbReference type="Proteomes" id="UP001292094"/>
    </source>
</evidence>
<dbReference type="AlphaFoldDB" id="A0AAE1Q346"/>
<reference evidence="1" key="1">
    <citation type="submission" date="2023-11" db="EMBL/GenBank/DDBJ databases">
        <title>Genome assemblies of two species of porcelain crab, Petrolisthes cinctipes and Petrolisthes manimaculis (Anomura: Porcellanidae).</title>
        <authorList>
            <person name="Angst P."/>
        </authorList>
    </citation>
    <scope>NUCLEOTIDE SEQUENCE</scope>
    <source>
        <strain evidence="1">PB745_02</strain>
        <tissue evidence="1">Gill</tissue>
    </source>
</reference>
<dbReference type="EMBL" id="JAWZYT010000784">
    <property type="protein sequence ID" value="KAK4319048.1"/>
    <property type="molecule type" value="Genomic_DNA"/>
</dbReference>
<keyword evidence="2" id="KW-1185">Reference proteome</keyword>